<name>A0ABV6XID6_9ACTN</name>
<gene>
    <name evidence="1" type="ORF">ABUW04_07120</name>
</gene>
<sequence>MSSPTKLLSCPACREQLTVKSSNTFSSAGISYVVMTGHHARAVRQHCAAMRHGLLQWTEAVCARTPTPDKTTQLRLAKSVSLMRIICTTNSPHSRSLEVNDTLMAGGVLASWLPRAVPVPTEIGKYRK</sequence>
<proteinExistence type="predicted"/>
<dbReference type="Gene3D" id="3.40.1410.10">
    <property type="entry name" value="Chorismate lyase-like"/>
    <property type="match status" value="1"/>
</dbReference>
<reference evidence="1 2" key="1">
    <citation type="submission" date="2024-06" db="EMBL/GenBank/DDBJ databases">
        <authorList>
            <person name="Lee S.D."/>
        </authorList>
    </citation>
    <scope>NUCLEOTIDE SEQUENCE [LARGE SCALE GENOMIC DNA]</scope>
    <source>
        <strain evidence="1 2">N1-10</strain>
    </source>
</reference>
<evidence type="ECO:0000313" key="1">
    <source>
        <dbReference type="EMBL" id="MFC1438026.1"/>
    </source>
</evidence>
<comment type="caution">
    <text evidence="1">The sequence shown here is derived from an EMBL/GenBank/DDBJ whole genome shotgun (WGS) entry which is preliminary data.</text>
</comment>
<accession>A0ABV6XID6</accession>
<protein>
    <submittedName>
        <fullName evidence="1">Uncharacterized protein</fullName>
    </submittedName>
</protein>
<dbReference type="InterPro" id="IPR028978">
    <property type="entry name" value="Chorismate_lyase_/UTRA_dom_sf"/>
</dbReference>
<evidence type="ECO:0000313" key="2">
    <source>
        <dbReference type="Proteomes" id="UP001592581"/>
    </source>
</evidence>
<keyword evidence="2" id="KW-1185">Reference proteome</keyword>
<dbReference type="EMBL" id="JBEUKS010000002">
    <property type="protein sequence ID" value="MFC1438026.1"/>
    <property type="molecule type" value="Genomic_DNA"/>
</dbReference>
<dbReference type="Proteomes" id="UP001592581">
    <property type="component" value="Unassembled WGS sequence"/>
</dbReference>
<dbReference type="RefSeq" id="WP_380563618.1">
    <property type="nucleotide sequence ID" value="NZ_JBEUKS010000002.1"/>
</dbReference>
<organism evidence="1 2">
    <name type="scientific">Streptacidiphilus jeojiensis</name>
    <dbReference type="NCBI Taxonomy" id="3229225"/>
    <lineage>
        <taxon>Bacteria</taxon>
        <taxon>Bacillati</taxon>
        <taxon>Actinomycetota</taxon>
        <taxon>Actinomycetes</taxon>
        <taxon>Kitasatosporales</taxon>
        <taxon>Streptomycetaceae</taxon>
        <taxon>Streptacidiphilus</taxon>
    </lineage>
</organism>